<dbReference type="RefSeq" id="XP_043037760.1">
    <property type="nucleotide sequence ID" value="XM_043184304.1"/>
</dbReference>
<protein>
    <submittedName>
        <fullName evidence="1">Uncharacterized protein</fullName>
    </submittedName>
</protein>
<sequence length="134" mass="14994">MLERIVPLSVVVTSVSTFLTEGKKDVRGHRKEEIEAGGQEAGERGSMGTCSSCRVIEFSALVRQQIMMAAVETEKDKSVAIIIPKKRVKLTIIIKSSGEEMGQSGLKQPTKRIKLVPEIRERDWSGLQIHWLYL</sequence>
<evidence type="ECO:0000313" key="2">
    <source>
        <dbReference type="Proteomes" id="UP000812287"/>
    </source>
</evidence>
<keyword evidence="2" id="KW-1185">Reference proteome</keyword>
<accession>A0A9P8AQQ8</accession>
<evidence type="ECO:0000313" key="1">
    <source>
        <dbReference type="EMBL" id="KAG7444260.1"/>
    </source>
</evidence>
<proteinExistence type="predicted"/>
<dbReference type="AlphaFoldDB" id="A0A9P8AQQ8"/>
<dbReference type="GeneID" id="66106601"/>
<dbReference type="EMBL" id="MU250541">
    <property type="protein sequence ID" value="KAG7444260.1"/>
    <property type="molecule type" value="Genomic_DNA"/>
</dbReference>
<dbReference type="Proteomes" id="UP000812287">
    <property type="component" value="Unassembled WGS sequence"/>
</dbReference>
<gene>
    <name evidence="1" type="ORF">BT62DRAFT_921495</name>
</gene>
<reference evidence="1" key="1">
    <citation type="submission" date="2020-11" db="EMBL/GenBank/DDBJ databases">
        <title>Adaptations for nitrogen fixation in a non-lichenized fungal sporocarp promotes dispersal by wood-feeding termites.</title>
        <authorList>
            <consortium name="DOE Joint Genome Institute"/>
            <person name="Koch R.A."/>
            <person name="Yoon G."/>
            <person name="Arayal U."/>
            <person name="Lail K."/>
            <person name="Amirebrahimi M."/>
            <person name="Labutti K."/>
            <person name="Lipzen A."/>
            <person name="Riley R."/>
            <person name="Barry K."/>
            <person name="Henrissat B."/>
            <person name="Grigoriev I.V."/>
            <person name="Herr J.R."/>
            <person name="Aime M.C."/>
        </authorList>
    </citation>
    <scope>NUCLEOTIDE SEQUENCE</scope>
    <source>
        <strain evidence="1">MCA 3950</strain>
    </source>
</reference>
<organism evidence="1 2">
    <name type="scientific">Guyanagaster necrorhizus</name>
    <dbReference type="NCBI Taxonomy" id="856835"/>
    <lineage>
        <taxon>Eukaryota</taxon>
        <taxon>Fungi</taxon>
        <taxon>Dikarya</taxon>
        <taxon>Basidiomycota</taxon>
        <taxon>Agaricomycotina</taxon>
        <taxon>Agaricomycetes</taxon>
        <taxon>Agaricomycetidae</taxon>
        <taxon>Agaricales</taxon>
        <taxon>Marasmiineae</taxon>
        <taxon>Physalacriaceae</taxon>
        <taxon>Guyanagaster</taxon>
    </lineage>
</organism>
<name>A0A9P8AQQ8_9AGAR</name>
<comment type="caution">
    <text evidence="1">The sequence shown here is derived from an EMBL/GenBank/DDBJ whole genome shotgun (WGS) entry which is preliminary data.</text>
</comment>